<evidence type="ECO:0000256" key="19">
    <source>
        <dbReference type="ARBA" id="ARBA00048402"/>
    </source>
</evidence>
<comment type="catalytic activity">
    <reaction evidence="15">
        <text>(5Z,8Z,11Z,14Z)-eicosatetraenoate + L-phenylalanine = N-(5Z,8Z,11Z,14Z-eicosatetraenoyl)-L-phenylalanine + H2O</text>
        <dbReference type="Rhea" id="RHEA:51312"/>
        <dbReference type="ChEBI" id="CHEBI:15377"/>
        <dbReference type="ChEBI" id="CHEBI:32395"/>
        <dbReference type="ChEBI" id="CHEBI:58095"/>
        <dbReference type="ChEBI" id="CHEBI:134022"/>
    </reaction>
    <physiologicalReaction direction="left-to-right" evidence="15">
        <dbReference type="Rhea" id="RHEA:51313"/>
    </physiologicalReaction>
    <physiologicalReaction direction="right-to-left" evidence="15">
        <dbReference type="Rhea" id="RHEA:51314"/>
    </physiologicalReaction>
</comment>
<feature type="domain" description="Peptidase M20 dimerisation" evidence="31">
    <location>
        <begin position="234"/>
        <end position="331"/>
    </location>
</feature>
<dbReference type="GO" id="GO:0006520">
    <property type="term" value="P:amino acid metabolic process"/>
    <property type="evidence" value="ECO:0007669"/>
    <property type="project" value="UniProtKB-ARBA"/>
</dbReference>
<dbReference type="Gene3D" id="1.10.150.900">
    <property type="match status" value="1"/>
</dbReference>
<dbReference type="GO" id="GO:1990845">
    <property type="term" value="P:adaptive thermogenesis"/>
    <property type="evidence" value="ECO:0007669"/>
    <property type="project" value="UniProtKB-ARBA"/>
</dbReference>
<evidence type="ECO:0000256" key="12">
    <source>
        <dbReference type="ARBA" id="ARBA00047567"/>
    </source>
</evidence>
<evidence type="ECO:0000256" key="4">
    <source>
        <dbReference type="ARBA" id="ARBA00022670"/>
    </source>
</evidence>
<comment type="catalytic activity">
    <reaction evidence="28">
        <text>N-(9Z-octadecenoyl)-L-lysine + H2O = L-lysine + (9Z)-octadecenoate</text>
        <dbReference type="Rhea" id="RHEA:64192"/>
        <dbReference type="ChEBI" id="CHEBI:15377"/>
        <dbReference type="ChEBI" id="CHEBI:30823"/>
        <dbReference type="ChEBI" id="CHEBI:32551"/>
        <dbReference type="ChEBI" id="CHEBI:149731"/>
    </reaction>
    <physiologicalReaction direction="left-to-right" evidence="28">
        <dbReference type="Rhea" id="RHEA:64193"/>
    </physiologicalReaction>
</comment>
<evidence type="ECO:0000256" key="7">
    <source>
        <dbReference type="ARBA" id="ARBA00022833"/>
    </source>
</evidence>
<evidence type="ECO:0000256" key="18">
    <source>
        <dbReference type="ARBA" id="ARBA00048380"/>
    </source>
</evidence>
<comment type="catalytic activity">
    <reaction evidence="12">
        <text>N-(4Z,7Z,10Z,13Z,16Z,19Z-docosahexaenoyl)-L-phenylalanine + H2O = (4Z,7Z,10Z,13Z,16Z,19Z)-docosahexaenoate + L-phenylalanine</text>
        <dbReference type="Rhea" id="RHEA:64132"/>
        <dbReference type="ChEBI" id="CHEBI:15377"/>
        <dbReference type="ChEBI" id="CHEBI:58095"/>
        <dbReference type="ChEBI" id="CHEBI:77016"/>
        <dbReference type="ChEBI" id="CHEBI:149701"/>
    </reaction>
    <physiologicalReaction direction="left-to-right" evidence="12">
        <dbReference type="Rhea" id="RHEA:64133"/>
    </physiologicalReaction>
</comment>
<comment type="catalytic activity">
    <reaction evidence="17">
        <text>N-(9Z-octadecenoyl)-L-methionine + H2O = (9Z)-octadecenoate + L-methionine</text>
        <dbReference type="Rhea" id="RHEA:64144"/>
        <dbReference type="ChEBI" id="CHEBI:15377"/>
        <dbReference type="ChEBI" id="CHEBI:30823"/>
        <dbReference type="ChEBI" id="CHEBI:57844"/>
        <dbReference type="ChEBI" id="CHEBI:149732"/>
    </reaction>
    <physiologicalReaction direction="left-to-right" evidence="17">
        <dbReference type="Rhea" id="RHEA:64145"/>
    </physiologicalReaction>
</comment>
<evidence type="ECO:0000256" key="29">
    <source>
        <dbReference type="ARBA" id="ARBA00069960"/>
    </source>
</evidence>
<dbReference type="AlphaFoldDB" id="A0A4X1UTK1"/>
<dbReference type="Proteomes" id="UP000314985">
    <property type="component" value="Chromosome 9"/>
</dbReference>
<evidence type="ECO:0000256" key="23">
    <source>
        <dbReference type="ARBA" id="ARBA00048822"/>
    </source>
</evidence>
<dbReference type="GO" id="GO:0006508">
    <property type="term" value="P:proteolysis"/>
    <property type="evidence" value="ECO:0007669"/>
    <property type="project" value="UniProtKB-KW"/>
</dbReference>
<dbReference type="GO" id="GO:0043604">
    <property type="term" value="P:amide biosynthetic process"/>
    <property type="evidence" value="ECO:0007669"/>
    <property type="project" value="UniProtKB-ARBA"/>
</dbReference>
<evidence type="ECO:0000256" key="28">
    <source>
        <dbReference type="ARBA" id="ARBA00049457"/>
    </source>
</evidence>
<organism evidence="32 33">
    <name type="scientific">Sus scrofa</name>
    <name type="common">Pig</name>
    <dbReference type="NCBI Taxonomy" id="9823"/>
    <lineage>
        <taxon>Eukaryota</taxon>
        <taxon>Metazoa</taxon>
        <taxon>Chordata</taxon>
        <taxon>Craniata</taxon>
        <taxon>Vertebrata</taxon>
        <taxon>Euteleostomi</taxon>
        <taxon>Mammalia</taxon>
        <taxon>Eutheria</taxon>
        <taxon>Laurasiatheria</taxon>
        <taxon>Artiodactyla</taxon>
        <taxon>Suina</taxon>
        <taxon>Suidae</taxon>
        <taxon>Sus</taxon>
    </lineage>
</organism>
<evidence type="ECO:0000256" key="21">
    <source>
        <dbReference type="ARBA" id="ARBA00048597"/>
    </source>
</evidence>
<reference evidence="32 33" key="1">
    <citation type="submission" date="2017-08" db="EMBL/GenBank/DDBJ databases">
        <title>USMARCv1.0.</title>
        <authorList>
            <person name="Hannum G.I."/>
            <person name="Koren S."/>
            <person name="Schroeder S.G."/>
            <person name="Chin S.C."/>
            <person name="Nonneman D.J."/>
            <person name="Becker S.A."/>
            <person name="Rosen B.D."/>
            <person name="Bickhart D.M."/>
            <person name="Putnam N.H."/>
            <person name="Green R.E."/>
            <person name="Tuggle C.K."/>
            <person name="Liu H."/>
            <person name="Rohrer G.A."/>
            <person name="Warr A."/>
            <person name="Hall R."/>
            <person name="Kim K."/>
            <person name="Hume D.A."/>
            <person name="Talbot R."/>
            <person name="Chow W."/>
            <person name="Howe K."/>
            <person name="Schwartz A.S."/>
            <person name="Watson M."/>
            <person name="Archibald A.L."/>
            <person name="Phillippy A.M."/>
            <person name="Smith T.P.L."/>
        </authorList>
    </citation>
    <scope>NUCLEOTIDE SEQUENCE [LARGE SCALE GENOMIC DNA]</scope>
</reference>
<dbReference type="PANTHER" id="PTHR45962">
    <property type="entry name" value="N-FATTY-ACYL-AMINO ACID SYNTHASE/HYDROLASE PM20D1"/>
    <property type="match status" value="1"/>
</dbReference>
<name>A0A4X1UTK1_PIG</name>
<dbReference type="GO" id="GO:0006629">
    <property type="term" value="P:lipid metabolic process"/>
    <property type="evidence" value="ECO:0007669"/>
    <property type="project" value="UniProtKB-ARBA"/>
</dbReference>
<evidence type="ECO:0000256" key="10">
    <source>
        <dbReference type="ARBA" id="ARBA00046147"/>
    </source>
</evidence>
<comment type="catalytic activity">
    <reaction evidence="21">
        <text>N-(9Z-octadecenoyl)-L-serine + H2O = L-serine + (9Z)-octadecenoate</text>
        <dbReference type="Rhea" id="RHEA:51352"/>
        <dbReference type="ChEBI" id="CHEBI:15377"/>
        <dbReference type="ChEBI" id="CHEBI:30823"/>
        <dbReference type="ChEBI" id="CHEBI:33384"/>
        <dbReference type="ChEBI" id="CHEBI:134031"/>
    </reaction>
    <physiologicalReaction direction="left-to-right" evidence="21">
        <dbReference type="Rhea" id="RHEA:51353"/>
    </physiologicalReaction>
</comment>
<comment type="catalytic activity">
    <reaction evidence="23">
        <text>N-(9Z-octadecenoyl)-L-tryptophan + H2O = L-tryptophan + (9Z)-octadecenoate</text>
        <dbReference type="Rhea" id="RHEA:64176"/>
        <dbReference type="ChEBI" id="CHEBI:15377"/>
        <dbReference type="ChEBI" id="CHEBI:30823"/>
        <dbReference type="ChEBI" id="CHEBI:57912"/>
        <dbReference type="ChEBI" id="CHEBI:149733"/>
    </reaction>
    <physiologicalReaction direction="left-to-right" evidence="23">
        <dbReference type="Rhea" id="RHEA:64177"/>
    </physiologicalReaction>
</comment>
<dbReference type="GO" id="GO:0004046">
    <property type="term" value="F:aminoacylase activity"/>
    <property type="evidence" value="ECO:0007669"/>
    <property type="project" value="UniProtKB-EC"/>
</dbReference>
<dbReference type="InterPro" id="IPR047177">
    <property type="entry name" value="Pept_M20A"/>
</dbReference>
<keyword evidence="4" id="KW-0645">Protease</keyword>
<dbReference type="FunFam" id="3.40.630.10:FF:000027">
    <property type="entry name" value="N-fatty-acyl-amino acid synthase/hydrolase PM20D1"/>
    <property type="match status" value="1"/>
</dbReference>
<evidence type="ECO:0000256" key="3">
    <source>
        <dbReference type="ARBA" id="ARBA00011913"/>
    </source>
</evidence>
<dbReference type="InterPro" id="IPR036264">
    <property type="entry name" value="Bact_exopeptidase_dim_dom"/>
</dbReference>
<comment type="function">
    <text evidence="10">Secreted enzyme that regulates the endogenous N-fatty acyl amino acid (NAAs) tissue and circulating levels by functioning as a bidirectional NAA synthase/hydrolase. It condenses free fatty acids and free amino acids to generate NAAs and bidirectionally catalyzes the reverse hydrolysis reaction. Some of these NAAs stimulate oxidative metabolism via mitochondrial uncoupling, increasing energy expenditure in a UPC1-independent manner. Thereby, this secreted protein may indirectly regulate whole body energy expenditure. PM20D1 circulates in tight association with both low- and high-density (LDL and HDL,respectively) lipoprotein particles.</text>
</comment>
<dbReference type="GO" id="GO:0008233">
    <property type="term" value="F:peptidase activity"/>
    <property type="evidence" value="ECO:0007669"/>
    <property type="project" value="UniProtKB-KW"/>
</dbReference>
<comment type="catalytic activity">
    <reaction evidence="13">
        <text>N-octadecanoyl-L-phenylalanine + H2O = octadecanoate + L-phenylalanine</text>
        <dbReference type="Rhea" id="RHEA:64128"/>
        <dbReference type="ChEBI" id="CHEBI:15377"/>
        <dbReference type="ChEBI" id="CHEBI:25629"/>
        <dbReference type="ChEBI" id="CHEBI:58095"/>
        <dbReference type="ChEBI" id="CHEBI:149700"/>
    </reaction>
    <physiologicalReaction direction="left-to-right" evidence="13">
        <dbReference type="Rhea" id="RHEA:64129"/>
    </physiologicalReaction>
</comment>
<evidence type="ECO:0000256" key="2">
    <source>
        <dbReference type="ARBA" id="ARBA00006247"/>
    </source>
</evidence>
<comment type="similarity">
    <text evidence="2">Belongs to the peptidase M20A family.</text>
</comment>
<keyword evidence="6" id="KW-0378">Hydrolase</keyword>
<comment type="catalytic activity">
    <reaction evidence="18">
        <text>N-(9Z-octadecenoyl)-L-asparagine + H2O = L-asparagine + (9Z)-octadecenoate</text>
        <dbReference type="Rhea" id="RHEA:64136"/>
        <dbReference type="ChEBI" id="CHEBI:15377"/>
        <dbReference type="ChEBI" id="CHEBI:30823"/>
        <dbReference type="ChEBI" id="CHEBI:58048"/>
        <dbReference type="ChEBI" id="CHEBI:149730"/>
    </reaction>
    <physiologicalReaction direction="left-to-right" evidence="18">
        <dbReference type="Rhea" id="RHEA:64137"/>
    </physiologicalReaction>
</comment>
<comment type="catalytic activity">
    <reaction evidence="24">
        <text>N-(9Z-octadecenoyl)-L-leucine + H2O = L-leucine + (9Z)-octadecenoate</text>
        <dbReference type="Rhea" id="RHEA:51360"/>
        <dbReference type="ChEBI" id="CHEBI:15377"/>
        <dbReference type="ChEBI" id="CHEBI:30823"/>
        <dbReference type="ChEBI" id="CHEBI:57427"/>
        <dbReference type="ChEBI" id="CHEBI:134035"/>
    </reaction>
    <physiologicalReaction direction="left-to-right" evidence="24">
        <dbReference type="Rhea" id="RHEA:51361"/>
    </physiologicalReaction>
    <physiologicalReaction direction="right-to-left" evidence="24">
        <dbReference type="Rhea" id="RHEA:51362"/>
    </physiologicalReaction>
</comment>
<evidence type="ECO:0000256" key="26">
    <source>
        <dbReference type="ARBA" id="ARBA00048879"/>
    </source>
</evidence>
<dbReference type="Gene3D" id="3.40.630.10">
    <property type="entry name" value="Zn peptidases"/>
    <property type="match status" value="1"/>
</dbReference>
<evidence type="ECO:0000256" key="17">
    <source>
        <dbReference type="ARBA" id="ARBA00048145"/>
    </source>
</evidence>
<evidence type="ECO:0000256" key="8">
    <source>
        <dbReference type="ARBA" id="ARBA00034698"/>
    </source>
</evidence>
<sequence length="450" mass="50155">MAVPTSKDSFALHKKTMNAKELFFFFLVPRTVEIPMVVTICNLPSLTLTGAIQIPTVSFSPKELNTTALAEFGEYIRKVFPTVFKTSFIRHEVVGEYSHLFTVHGSDPSLQPYMLLAHIDVVPAPDEGWDVPPFSGLERNGFIYGRGTIDNKNSLMGILQALELLLIRNYIPRRSFFIALGHDEEVMGVNGAQKISALLQARGVQLAFIVDEGSFIFDGFIPGLKNPFAMVAVSQKGLINLMLQVNTTPGHSSAPPKETSIGILTAAVNRLMERNYITNALVRTTTALTMFNSGIKVNVIPAVAQAIVDFRIHPAQTVQEVLKLAKDIVADDRVQFHVLNAFDPRPISPYDDQALGYQLLRQTIQSVFPEVNIVVPGTCVGNTDSRHYSNLTTGIYLFNPLYLQPQSFRFVHGINERISVQAYERQVKFIFEFIQDADTDPRPVPHLHEL</sequence>
<dbReference type="GO" id="GO:0005576">
    <property type="term" value="C:extracellular region"/>
    <property type="evidence" value="ECO:0007669"/>
    <property type="project" value="UniProtKB-ARBA"/>
</dbReference>
<comment type="catalytic activity">
    <reaction evidence="27">
        <text>N-(5Z,8Z,11Z,14Z-eicosatetraenoyl)-L-serine + H2O = (5Z,8Z,11Z,14Z)-eicosatetraenoate + L-serine</text>
        <dbReference type="Rhea" id="RHEA:64116"/>
        <dbReference type="ChEBI" id="CHEBI:15377"/>
        <dbReference type="ChEBI" id="CHEBI:32395"/>
        <dbReference type="ChEBI" id="CHEBI:33384"/>
        <dbReference type="ChEBI" id="CHEBI:149697"/>
    </reaction>
    <physiologicalReaction direction="left-to-right" evidence="27">
        <dbReference type="Rhea" id="RHEA:64117"/>
    </physiologicalReaction>
    <physiologicalReaction direction="right-to-left" evidence="27">
        <dbReference type="Rhea" id="RHEA:64118"/>
    </physiologicalReaction>
</comment>
<evidence type="ECO:0000256" key="15">
    <source>
        <dbReference type="ARBA" id="ARBA00047874"/>
    </source>
</evidence>
<dbReference type="EC" id="3.5.1.14" evidence="3"/>
<evidence type="ECO:0000256" key="25">
    <source>
        <dbReference type="ARBA" id="ARBA00048840"/>
    </source>
</evidence>
<accession>A0A4X1UTK1</accession>
<evidence type="ECO:0000256" key="5">
    <source>
        <dbReference type="ARBA" id="ARBA00022723"/>
    </source>
</evidence>
<dbReference type="FunFam" id="3.30.70.360:FF:000006">
    <property type="entry name" value="N-fatty-acyl-amino acid synthase/hydrolase PM20D1"/>
    <property type="match status" value="1"/>
</dbReference>
<dbReference type="InterPro" id="IPR002933">
    <property type="entry name" value="Peptidase_M20"/>
</dbReference>
<dbReference type="Pfam" id="PF07687">
    <property type="entry name" value="M20_dimer"/>
    <property type="match status" value="1"/>
</dbReference>
<evidence type="ECO:0000256" key="24">
    <source>
        <dbReference type="ARBA" id="ARBA00048827"/>
    </source>
</evidence>
<evidence type="ECO:0000256" key="1">
    <source>
        <dbReference type="ARBA" id="ARBA00004872"/>
    </source>
</evidence>
<dbReference type="SUPFAM" id="SSF53187">
    <property type="entry name" value="Zn-dependent exopeptidases"/>
    <property type="match status" value="1"/>
</dbReference>
<dbReference type="Gene3D" id="3.30.70.360">
    <property type="match status" value="1"/>
</dbReference>
<evidence type="ECO:0000256" key="6">
    <source>
        <dbReference type="ARBA" id="ARBA00022801"/>
    </source>
</evidence>
<dbReference type="GO" id="GO:0043605">
    <property type="term" value="P:amide catabolic process"/>
    <property type="evidence" value="ECO:0007669"/>
    <property type="project" value="UniProtKB-ARBA"/>
</dbReference>
<dbReference type="GO" id="GO:0046872">
    <property type="term" value="F:metal ion binding"/>
    <property type="evidence" value="ECO:0007669"/>
    <property type="project" value="UniProtKB-KW"/>
</dbReference>
<evidence type="ECO:0000313" key="33">
    <source>
        <dbReference type="Proteomes" id="UP000314985"/>
    </source>
</evidence>
<protein>
    <recommendedName>
        <fullName evidence="29">N-fatty-acyl-amino acid synthase/hydrolase PM20D1</fullName>
        <ecNumber evidence="9">3.5.1.114</ecNumber>
        <ecNumber evidence="3">3.5.1.14</ecNumber>
    </recommendedName>
    <alternativeName>
        <fullName evidence="30">Peptidase M20 domain-containing protein 1</fullName>
    </alternativeName>
</protein>
<comment type="catalytic activity">
    <reaction evidence="19">
        <text>N-(5Z,8Z,11Z,14Z)-eicosatetraenoyl-glycine + H2O = (5Z,8Z,11Z,14Z)-eicosatetraenoate + glycine</text>
        <dbReference type="Rhea" id="RHEA:64108"/>
        <dbReference type="ChEBI" id="CHEBI:15377"/>
        <dbReference type="ChEBI" id="CHEBI:32395"/>
        <dbReference type="ChEBI" id="CHEBI:57305"/>
        <dbReference type="ChEBI" id="CHEBI:59002"/>
    </reaction>
    <physiologicalReaction direction="left-to-right" evidence="19">
        <dbReference type="Rhea" id="RHEA:64109"/>
    </physiologicalReaction>
    <physiologicalReaction direction="right-to-left" evidence="19">
        <dbReference type="Rhea" id="RHEA:64110"/>
    </physiologicalReaction>
</comment>
<comment type="catalytic activity">
    <reaction evidence="20">
        <text>an N-acyl-L-amino acid + H2O = an L-alpha-amino acid + a carboxylate</text>
        <dbReference type="Rhea" id="RHEA:15565"/>
        <dbReference type="ChEBI" id="CHEBI:15377"/>
        <dbReference type="ChEBI" id="CHEBI:29067"/>
        <dbReference type="ChEBI" id="CHEBI:59869"/>
        <dbReference type="ChEBI" id="CHEBI:59874"/>
        <dbReference type="EC" id="3.5.1.14"/>
    </reaction>
    <physiologicalReaction direction="left-to-right" evidence="20">
        <dbReference type="Rhea" id="RHEA:15566"/>
    </physiologicalReaction>
    <physiologicalReaction direction="right-to-left" evidence="20">
        <dbReference type="Rhea" id="RHEA:15567"/>
    </physiologicalReaction>
</comment>
<comment type="catalytic activity">
    <reaction evidence="26">
        <text>L-phenylalanine + (9Z)-octadecenoate = N-(9Z-octadecenoyl)-L-phenylalanine + H2O</text>
        <dbReference type="Rhea" id="RHEA:51300"/>
        <dbReference type="ChEBI" id="CHEBI:15377"/>
        <dbReference type="ChEBI" id="CHEBI:30823"/>
        <dbReference type="ChEBI" id="CHEBI:58095"/>
        <dbReference type="ChEBI" id="CHEBI:134020"/>
    </reaction>
    <physiologicalReaction direction="left-to-right" evidence="26">
        <dbReference type="Rhea" id="RHEA:51301"/>
    </physiologicalReaction>
    <physiologicalReaction direction="right-to-left" evidence="26">
        <dbReference type="Rhea" id="RHEA:51302"/>
    </physiologicalReaction>
</comment>
<dbReference type="SUPFAM" id="SSF55031">
    <property type="entry name" value="Bacterial exopeptidase dimerisation domain"/>
    <property type="match status" value="1"/>
</dbReference>
<dbReference type="EC" id="3.5.1.114" evidence="9"/>
<reference evidence="32" key="2">
    <citation type="submission" date="2025-08" db="UniProtKB">
        <authorList>
            <consortium name="Ensembl"/>
        </authorList>
    </citation>
    <scope>IDENTIFICATION</scope>
</reference>
<comment type="catalytic activity">
    <reaction evidence="11">
        <text>(9Z)-octadecenoate + glycine = N-(9Z-octadecenoyl)glycine + H2O</text>
        <dbReference type="Rhea" id="RHEA:51316"/>
        <dbReference type="ChEBI" id="CHEBI:15377"/>
        <dbReference type="ChEBI" id="CHEBI:30823"/>
        <dbReference type="ChEBI" id="CHEBI:57305"/>
        <dbReference type="ChEBI" id="CHEBI:133992"/>
    </reaction>
    <physiologicalReaction direction="right-to-left" evidence="11">
        <dbReference type="Rhea" id="RHEA:51318"/>
    </physiologicalReaction>
</comment>
<evidence type="ECO:0000256" key="30">
    <source>
        <dbReference type="ARBA" id="ARBA00079007"/>
    </source>
</evidence>
<proteinExistence type="inferred from homology"/>
<dbReference type="InterPro" id="IPR011650">
    <property type="entry name" value="Peptidase_M20_dimer"/>
</dbReference>
<evidence type="ECO:0000256" key="9">
    <source>
        <dbReference type="ARBA" id="ARBA00034807"/>
    </source>
</evidence>
<evidence type="ECO:0000259" key="31">
    <source>
        <dbReference type="Pfam" id="PF07687"/>
    </source>
</evidence>
<keyword evidence="7" id="KW-0862">Zinc</keyword>
<comment type="catalytic activity">
    <reaction evidence="14">
        <text>N-(9Z-octadecenoyl)-L-tyrosine + H2O = L-tyrosine + (9Z)-octadecenoate</text>
        <dbReference type="Rhea" id="RHEA:64184"/>
        <dbReference type="ChEBI" id="CHEBI:15377"/>
        <dbReference type="ChEBI" id="CHEBI:30823"/>
        <dbReference type="ChEBI" id="CHEBI:58315"/>
        <dbReference type="ChEBI" id="CHEBI:149734"/>
    </reaction>
    <physiologicalReaction direction="left-to-right" evidence="14">
        <dbReference type="Rhea" id="RHEA:64185"/>
    </physiologicalReaction>
</comment>
<keyword evidence="5" id="KW-0479">Metal-binding</keyword>
<comment type="catalytic activity">
    <reaction evidence="25">
        <text>an N-acyl-aromatic L-alpha-amino acid + H2O = an aromatic L-alpha-amino acid + a carboxylate</text>
        <dbReference type="Rhea" id="RHEA:54184"/>
        <dbReference type="ChEBI" id="CHEBI:15377"/>
        <dbReference type="ChEBI" id="CHEBI:29067"/>
        <dbReference type="ChEBI" id="CHEBI:84824"/>
        <dbReference type="ChEBI" id="CHEBI:138093"/>
        <dbReference type="EC" id="3.5.1.114"/>
    </reaction>
    <physiologicalReaction direction="left-to-right" evidence="25">
        <dbReference type="Rhea" id="RHEA:54185"/>
    </physiologicalReaction>
    <physiologicalReaction direction="right-to-left" evidence="25">
        <dbReference type="Rhea" id="RHEA:54186"/>
    </physiologicalReaction>
</comment>
<dbReference type="Ensembl" id="ENSSSCT00070038247.1">
    <property type="protein sequence ID" value="ENSSSCP00070032009.1"/>
    <property type="gene ID" value="ENSSSCG00070019283.1"/>
</dbReference>
<comment type="catalytic activity">
    <reaction evidence="22">
        <text>N-(9Z-octadecenoyl)-L-glutamine + H2O = L-glutamine + (9Z)-octadecenoate</text>
        <dbReference type="Rhea" id="RHEA:51356"/>
        <dbReference type="ChEBI" id="CHEBI:15377"/>
        <dbReference type="ChEBI" id="CHEBI:30823"/>
        <dbReference type="ChEBI" id="CHEBI:58359"/>
        <dbReference type="ChEBI" id="CHEBI:134033"/>
    </reaction>
    <physiologicalReaction direction="left-to-right" evidence="22">
        <dbReference type="Rhea" id="RHEA:51357"/>
    </physiologicalReaction>
</comment>
<evidence type="ECO:0000256" key="14">
    <source>
        <dbReference type="ARBA" id="ARBA00047866"/>
    </source>
</evidence>
<comment type="catalytic activity">
    <reaction evidence="16">
        <text>N-hexadecanoyl-L-phenylalanine + H2O = hexadecanoate + L-phenylalanine</text>
        <dbReference type="Rhea" id="RHEA:64124"/>
        <dbReference type="ChEBI" id="CHEBI:7896"/>
        <dbReference type="ChEBI" id="CHEBI:15377"/>
        <dbReference type="ChEBI" id="CHEBI:58095"/>
        <dbReference type="ChEBI" id="CHEBI:149699"/>
    </reaction>
    <physiologicalReaction direction="left-to-right" evidence="16">
        <dbReference type="Rhea" id="RHEA:64125"/>
    </physiologicalReaction>
</comment>
<evidence type="ECO:0000256" key="27">
    <source>
        <dbReference type="ARBA" id="ARBA00049100"/>
    </source>
</evidence>
<evidence type="ECO:0000256" key="16">
    <source>
        <dbReference type="ARBA" id="ARBA00047879"/>
    </source>
</evidence>
<evidence type="ECO:0000256" key="20">
    <source>
        <dbReference type="ARBA" id="ARBA00048579"/>
    </source>
</evidence>
<evidence type="ECO:0000256" key="11">
    <source>
        <dbReference type="ARBA" id="ARBA00047450"/>
    </source>
</evidence>
<comment type="pathway">
    <text evidence="1">Lipid metabolism; fatty acid metabolism.</text>
</comment>
<evidence type="ECO:0000256" key="13">
    <source>
        <dbReference type="ARBA" id="ARBA00047723"/>
    </source>
</evidence>
<dbReference type="PANTHER" id="PTHR45962:SF1">
    <property type="entry name" value="N-FATTY-ACYL-AMINO ACID SYNTHASE_HYDROLASE PM20D1"/>
    <property type="match status" value="1"/>
</dbReference>
<evidence type="ECO:0000256" key="22">
    <source>
        <dbReference type="ARBA" id="ARBA00048729"/>
    </source>
</evidence>
<dbReference type="Pfam" id="PF01546">
    <property type="entry name" value="Peptidase_M20"/>
    <property type="match status" value="1"/>
</dbReference>
<comment type="pathway">
    <text evidence="8">Amino-acid metabolism.</text>
</comment>
<evidence type="ECO:0000313" key="32">
    <source>
        <dbReference type="Ensembl" id="ENSSSCP00070032009.1"/>
    </source>
</evidence>
<dbReference type="FunFam" id="1.10.150.900:FF:000003">
    <property type="entry name" value="N-fatty-acyl-amino acid synthase/hydrolase PM20D1"/>
    <property type="match status" value="1"/>
</dbReference>